<organism evidence="1 2">
    <name type="scientific">Bacillus wiedmannii</name>
    <dbReference type="NCBI Taxonomy" id="1890302"/>
    <lineage>
        <taxon>Bacteria</taxon>
        <taxon>Bacillati</taxon>
        <taxon>Bacillota</taxon>
        <taxon>Bacilli</taxon>
        <taxon>Bacillales</taxon>
        <taxon>Bacillaceae</taxon>
        <taxon>Bacillus</taxon>
        <taxon>Bacillus cereus group</taxon>
    </lineage>
</organism>
<dbReference type="Proteomes" id="UP000195728">
    <property type="component" value="Unassembled WGS sequence"/>
</dbReference>
<evidence type="ECO:0000313" key="1">
    <source>
        <dbReference type="EMBL" id="SCC37411.1"/>
    </source>
</evidence>
<accession>A0AB37YU00</accession>
<reference evidence="1 2" key="1">
    <citation type="submission" date="2016-08" db="EMBL/GenBank/DDBJ databases">
        <authorList>
            <person name="Loux V."/>
            <person name="Rue O."/>
        </authorList>
    </citation>
    <scope>NUCLEOTIDE SEQUENCE [LARGE SCALE GENOMIC DNA]</scope>
    <source>
        <strain evidence="1 2">WSBC_10311</strain>
    </source>
</reference>
<name>A0AB37YU00_9BACI</name>
<dbReference type="AlphaFoldDB" id="A0AB37YU00"/>
<comment type="caution">
    <text evidence="1">The sequence shown here is derived from an EMBL/GenBank/DDBJ whole genome shotgun (WGS) entry which is preliminary data.</text>
</comment>
<gene>
    <name evidence="1" type="ORF">BC10311_02998</name>
</gene>
<sequence>MTWYLDNVYEINKEAPYTFYLPSSEVLEKLKVGDLVKLIFVTKNEEEDGFN</sequence>
<evidence type="ECO:0000313" key="2">
    <source>
        <dbReference type="Proteomes" id="UP000195728"/>
    </source>
</evidence>
<dbReference type="EMBL" id="FMBG01000012">
    <property type="protein sequence ID" value="SCC37411.1"/>
    <property type="molecule type" value="Genomic_DNA"/>
</dbReference>
<protein>
    <submittedName>
        <fullName evidence="1">Uncharacterized protein</fullName>
    </submittedName>
</protein>
<proteinExistence type="predicted"/>